<proteinExistence type="predicted"/>
<dbReference type="Proteomes" id="UP000092600">
    <property type="component" value="Unassembled WGS sequence"/>
</dbReference>
<evidence type="ECO:0000256" key="2">
    <source>
        <dbReference type="SAM" id="Phobius"/>
    </source>
</evidence>
<name>A0A199VHY4_ANACO</name>
<feature type="region of interest" description="Disordered" evidence="1">
    <location>
        <begin position="17"/>
        <end position="55"/>
    </location>
</feature>
<accession>A0A199VHY4</accession>
<dbReference type="EMBL" id="LSRQ01001785">
    <property type="protein sequence ID" value="OAY76491.1"/>
    <property type="molecule type" value="Genomic_DNA"/>
</dbReference>
<sequence length="154" mass="16494">MAIVAAWNGAHLRFASSLPRSLPPPPPSPLTNPRFPGWAKKKKQGPPRGSFCFALKPNQRREAEAEAEAEELGGADGLADAFLSSARDDSNYLWKLAAGSVGGASAIKYGSILLPDITRPNIVQALVMVSLPVLVAVLILLKESMRESPNDDFM</sequence>
<feature type="compositionally biased region" description="Pro residues" evidence="1">
    <location>
        <begin position="21"/>
        <end position="30"/>
    </location>
</feature>
<dbReference type="STRING" id="4615.A0A199VHY4"/>
<evidence type="ECO:0000313" key="3">
    <source>
        <dbReference type="EMBL" id="OAY76491.1"/>
    </source>
</evidence>
<dbReference type="PANTHER" id="PTHR37224">
    <property type="entry name" value="OS02G0804400 PROTEIN"/>
    <property type="match status" value="1"/>
</dbReference>
<organism evidence="3 4">
    <name type="scientific">Ananas comosus</name>
    <name type="common">Pineapple</name>
    <name type="synonym">Ananas ananas</name>
    <dbReference type="NCBI Taxonomy" id="4615"/>
    <lineage>
        <taxon>Eukaryota</taxon>
        <taxon>Viridiplantae</taxon>
        <taxon>Streptophyta</taxon>
        <taxon>Embryophyta</taxon>
        <taxon>Tracheophyta</taxon>
        <taxon>Spermatophyta</taxon>
        <taxon>Magnoliopsida</taxon>
        <taxon>Liliopsida</taxon>
        <taxon>Poales</taxon>
        <taxon>Bromeliaceae</taxon>
        <taxon>Bromelioideae</taxon>
        <taxon>Ananas</taxon>
    </lineage>
</organism>
<reference evidence="3 4" key="1">
    <citation type="journal article" date="2016" name="DNA Res.">
        <title>The draft genome of MD-2 pineapple using hybrid error correction of long reads.</title>
        <authorList>
            <person name="Redwan R.M."/>
            <person name="Saidin A."/>
            <person name="Kumar S.V."/>
        </authorList>
    </citation>
    <scope>NUCLEOTIDE SEQUENCE [LARGE SCALE GENOMIC DNA]</scope>
    <source>
        <strain evidence="4">cv. MD2</strain>
        <tissue evidence="3">Leaf</tissue>
    </source>
</reference>
<comment type="caution">
    <text evidence="3">The sequence shown here is derived from an EMBL/GenBank/DDBJ whole genome shotgun (WGS) entry which is preliminary data.</text>
</comment>
<feature type="transmembrane region" description="Helical" evidence="2">
    <location>
        <begin position="122"/>
        <end position="141"/>
    </location>
</feature>
<gene>
    <name evidence="3" type="ORF">ACMD2_22297</name>
</gene>
<evidence type="ECO:0000313" key="4">
    <source>
        <dbReference type="Proteomes" id="UP000092600"/>
    </source>
</evidence>
<dbReference type="AlphaFoldDB" id="A0A199VHY4"/>
<keyword evidence="2" id="KW-0472">Membrane</keyword>
<evidence type="ECO:0000256" key="1">
    <source>
        <dbReference type="SAM" id="MobiDB-lite"/>
    </source>
</evidence>
<keyword evidence="2" id="KW-0812">Transmembrane</keyword>
<keyword evidence="2" id="KW-1133">Transmembrane helix</keyword>
<protein>
    <submittedName>
        <fullName evidence="3">Uncharacterized protein</fullName>
    </submittedName>
</protein>